<feature type="DNA-binding region" description="HMG box" evidence="1">
    <location>
        <begin position="92"/>
        <end position="160"/>
    </location>
</feature>
<feature type="compositionally biased region" description="Low complexity" evidence="2">
    <location>
        <begin position="12"/>
        <end position="21"/>
    </location>
</feature>
<gene>
    <name evidence="4" type="ORF">AGERDE_LOCUS3888</name>
</gene>
<dbReference type="SMART" id="SM00398">
    <property type="entry name" value="HMG"/>
    <property type="match status" value="1"/>
</dbReference>
<dbReference type="OrthoDB" id="6247875at2759"/>
<feature type="compositionally biased region" description="Low complexity" evidence="2">
    <location>
        <begin position="192"/>
        <end position="207"/>
    </location>
</feature>
<dbReference type="GO" id="GO:0005634">
    <property type="term" value="C:nucleus"/>
    <property type="evidence" value="ECO:0007669"/>
    <property type="project" value="UniProtKB-UniRule"/>
</dbReference>
<sequence length="344" mass="39383">MDKIETNHFHDNNTFNDNSNNAEKTKLNFAKKEAKRSFIFIDATDKINPNSVITKGDVNPAFRPPFPPLLDDNDLLIKRLSKNRGGKIDKKPVKPPNAFIIYRRTYVKAAIAEGYKLPMTVISTMASQAWNYEPPVVKAEYKRIAKSVRLQHDIEYPKSIPKQSRNDRSATKSIEAAKNNNDSYELNEQFNSSTESLSSPSLQDSDLFTSPPSSTLVDFDFSDLSFEPIDSLPNQQQDQDKFIDFVYDEDFFAPNLFEFEKFINSSKDNNNNYINTEDINLNSDVSLISKESSVEQSYKQISSISKRSSKLDDLEISYQLNNLNNHSFNEQYVAAADWLQFIPF</sequence>
<dbReference type="InterPro" id="IPR009071">
    <property type="entry name" value="HMG_box_dom"/>
</dbReference>
<feature type="region of interest" description="Disordered" evidence="2">
    <location>
        <begin position="155"/>
        <end position="208"/>
    </location>
</feature>
<dbReference type="PROSITE" id="PS50118">
    <property type="entry name" value="HMG_BOX_2"/>
    <property type="match status" value="1"/>
</dbReference>
<feature type="compositionally biased region" description="Polar residues" evidence="2">
    <location>
        <begin position="178"/>
        <end position="191"/>
    </location>
</feature>
<dbReference type="AlphaFoldDB" id="A0A9N8WPL0"/>
<dbReference type="Proteomes" id="UP000789831">
    <property type="component" value="Unassembled WGS sequence"/>
</dbReference>
<dbReference type="InterPro" id="IPR036910">
    <property type="entry name" value="HMG_box_dom_sf"/>
</dbReference>
<dbReference type="GO" id="GO:0003677">
    <property type="term" value="F:DNA binding"/>
    <property type="evidence" value="ECO:0007669"/>
    <property type="project" value="UniProtKB-UniRule"/>
</dbReference>
<keyword evidence="1" id="KW-0238">DNA-binding</keyword>
<dbReference type="Gene3D" id="1.10.30.10">
    <property type="entry name" value="High mobility group box domain"/>
    <property type="match status" value="1"/>
</dbReference>
<dbReference type="CDD" id="cd01389">
    <property type="entry name" value="HMG-box_ROX1-like"/>
    <property type="match status" value="1"/>
</dbReference>
<dbReference type="Pfam" id="PF00505">
    <property type="entry name" value="HMG_box"/>
    <property type="match status" value="1"/>
</dbReference>
<protein>
    <submittedName>
        <fullName evidence="4">3472_t:CDS:1</fullName>
    </submittedName>
</protein>
<feature type="compositionally biased region" description="Basic and acidic residues" evidence="2">
    <location>
        <begin position="1"/>
        <end position="11"/>
    </location>
</feature>
<organism evidence="4 5">
    <name type="scientific">Ambispora gerdemannii</name>
    <dbReference type="NCBI Taxonomy" id="144530"/>
    <lineage>
        <taxon>Eukaryota</taxon>
        <taxon>Fungi</taxon>
        <taxon>Fungi incertae sedis</taxon>
        <taxon>Mucoromycota</taxon>
        <taxon>Glomeromycotina</taxon>
        <taxon>Glomeromycetes</taxon>
        <taxon>Archaeosporales</taxon>
        <taxon>Ambisporaceae</taxon>
        <taxon>Ambispora</taxon>
    </lineage>
</organism>
<keyword evidence="5" id="KW-1185">Reference proteome</keyword>
<evidence type="ECO:0000256" key="2">
    <source>
        <dbReference type="SAM" id="MobiDB-lite"/>
    </source>
</evidence>
<reference evidence="4" key="1">
    <citation type="submission" date="2021-06" db="EMBL/GenBank/DDBJ databases">
        <authorList>
            <person name="Kallberg Y."/>
            <person name="Tangrot J."/>
            <person name="Rosling A."/>
        </authorList>
    </citation>
    <scope>NUCLEOTIDE SEQUENCE</scope>
    <source>
        <strain evidence="4">MT106</strain>
    </source>
</reference>
<feature type="domain" description="HMG box" evidence="3">
    <location>
        <begin position="92"/>
        <end position="160"/>
    </location>
</feature>
<dbReference type="SUPFAM" id="SSF47095">
    <property type="entry name" value="HMG-box"/>
    <property type="match status" value="1"/>
</dbReference>
<evidence type="ECO:0000259" key="3">
    <source>
        <dbReference type="PROSITE" id="PS50118"/>
    </source>
</evidence>
<evidence type="ECO:0000256" key="1">
    <source>
        <dbReference type="PROSITE-ProRule" id="PRU00267"/>
    </source>
</evidence>
<name>A0A9N8WPL0_9GLOM</name>
<dbReference type="EMBL" id="CAJVPL010000410">
    <property type="protein sequence ID" value="CAG8493728.1"/>
    <property type="molecule type" value="Genomic_DNA"/>
</dbReference>
<feature type="region of interest" description="Disordered" evidence="2">
    <location>
        <begin position="1"/>
        <end position="21"/>
    </location>
</feature>
<accession>A0A9N8WPL0</accession>
<evidence type="ECO:0000313" key="4">
    <source>
        <dbReference type="EMBL" id="CAG8493728.1"/>
    </source>
</evidence>
<proteinExistence type="predicted"/>
<evidence type="ECO:0000313" key="5">
    <source>
        <dbReference type="Proteomes" id="UP000789831"/>
    </source>
</evidence>
<comment type="caution">
    <text evidence="4">The sequence shown here is derived from an EMBL/GenBank/DDBJ whole genome shotgun (WGS) entry which is preliminary data.</text>
</comment>
<keyword evidence="1" id="KW-0539">Nucleus</keyword>